<protein>
    <submittedName>
        <fullName evidence="1">Uncharacterized protein</fullName>
    </submittedName>
</protein>
<proteinExistence type="predicted"/>
<organism evidence="1 2">
    <name type="scientific">Theobroma cacao</name>
    <name type="common">Cacao</name>
    <name type="synonym">Cocoa</name>
    <dbReference type="NCBI Taxonomy" id="3641"/>
    <lineage>
        <taxon>Eukaryota</taxon>
        <taxon>Viridiplantae</taxon>
        <taxon>Streptophyta</taxon>
        <taxon>Embryophyta</taxon>
        <taxon>Tracheophyta</taxon>
        <taxon>Spermatophyta</taxon>
        <taxon>Magnoliopsida</taxon>
        <taxon>eudicotyledons</taxon>
        <taxon>Gunneridae</taxon>
        <taxon>Pentapetalae</taxon>
        <taxon>rosids</taxon>
        <taxon>malvids</taxon>
        <taxon>Malvales</taxon>
        <taxon>Malvaceae</taxon>
        <taxon>Byttnerioideae</taxon>
        <taxon>Theobroma</taxon>
    </lineage>
</organism>
<name>A0A061ED91_THECC</name>
<dbReference type="Proteomes" id="UP000026915">
    <property type="component" value="Chromosome 4"/>
</dbReference>
<reference evidence="1 2" key="1">
    <citation type="journal article" date="2013" name="Genome Biol.">
        <title>The genome sequence of the most widely cultivated cacao type and its use to identify candidate genes regulating pod color.</title>
        <authorList>
            <person name="Motamayor J.C."/>
            <person name="Mockaitis K."/>
            <person name="Schmutz J."/>
            <person name="Haiminen N."/>
            <person name="Iii D.L."/>
            <person name="Cornejo O."/>
            <person name="Findley S.D."/>
            <person name="Zheng P."/>
            <person name="Utro F."/>
            <person name="Royaert S."/>
            <person name="Saski C."/>
            <person name="Jenkins J."/>
            <person name="Podicheti R."/>
            <person name="Zhao M."/>
            <person name="Scheffler B.E."/>
            <person name="Stack J.C."/>
            <person name="Feltus F.A."/>
            <person name="Mustiga G.M."/>
            <person name="Amores F."/>
            <person name="Phillips W."/>
            <person name="Marelli J.P."/>
            <person name="May G.D."/>
            <person name="Shapiro H."/>
            <person name="Ma J."/>
            <person name="Bustamante C.D."/>
            <person name="Schnell R.J."/>
            <person name="Main D."/>
            <person name="Gilbert D."/>
            <person name="Parida L."/>
            <person name="Kuhn D.N."/>
        </authorList>
    </citation>
    <scope>NUCLEOTIDE SEQUENCE [LARGE SCALE GENOMIC DNA]</scope>
    <source>
        <strain evidence="2">cv. Matina 1-6</strain>
    </source>
</reference>
<dbReference type="InParanoid" id="A0A061ED91"/>
<gene>
    <name evidence="1" type="ORF">TCM_017028</name>
</gene>
<accession>A0A061ED91</accession>
<dbReference type="HOGENOM" id="CLU_2745162_0_0_1"/>
<dbReference type="Gramene" id="EOY02598">
    <property type="protein sequence ID" value="EOY02598"/>
    <property type="gene ID" value="TCM_017028"/>
</dbReference>
<dbReference type="EMBL" id="CM001882">
    <property type="protein sequence ID" value="EOY02598.1"/>
    <property type="molecule type" value="Genomic_DNA"/>
</dbReference>
<dbReference type="AlphaFoldDB" id="A0A061ED91"/>
<evidence type="ECO:0000313" key="1">
    <source>
        <dbReference type="EMBL" id="EOY02598.1"/>
    </source>
</evidence>
<sequence>MVPKGRSTDLVLPKERSTDLVLPSHREYLPWVGQPANGSALITLYEKKKEYFSFFIFFVNGVYNFEFHCLF</sequence>
<evidence type="ECO:0000313" key="2">
    <source>
        <dbReference type="Proteomes" id="UP000026915"/>
    </source>
</evidence>
<keyword evidence="2" id="KW-1185">Reference proteome</keyword>